<dbReference type="GO" id="GO:0034982">
    <property type="term" value="P:mitochondrial protein processing"/>
    <property type="evidence" value="ECO:0007669"/>
    <property type="project" value="TreeGrafter"/>
</dbReference>
<dbReference type="Gene3D" id="1.10.8.60">
    <property type="match status" value="1"/>
</dbReference>
<dbReference type="OrthoDB" id="1413014at2759"/>
<keyword evidence="11" id="KW-0067">ATP-binding</keyword>
<keyword evidence="15 17" id="KW-0472">Membrane</keyword>
<evidence type="ECO:0000256" key="11">
    <source>
        <dbReference type="ARBA" id="ARBA00022840"/>
    </source>
</evidence>
<feature type="region of interest" description="Disordered" evidence="16">
    <location>
        <begin position="70"/>
        <end position="102"/>
    </location>
</feature>
<dbReference type="FunFam" id="3.40.50.300:FF:000277">
    <property type="entry name" value="ATP-dependent zinc metalloprotease FtsH"/>
    <property type="match status" value="1"/>
</dbReference>
<dbReference type="HAMAP" id="MF_01458">
    <property type="entry name" value="FtsH"/>
    <property type="match status" value="1"/>
</dbReference>
<evidence type="ECO:0000256" key="2">
    <source>
        <dbReference type="ARBA" id="ARBA00004141"/>
    </source>
</evidence>
<dbReference type="InterPro" id="IPR003959">
    <property type="entry name" value="ATPase_AAA_core"/>
</dbReference>
<feature type="compositionally biased region" description="Polar residues" evidence="16">
    <location>
        <begin position="752"/>
        <end position="761"/>
    </location>
</feature>
<evidence type="ECO:0000256" key="16">
    <source>
        <dbReference type="SAM" id="MobiDB-lite"/>
    </source>
</evidence>
<evidence type="ECO:0000256" key="12">
    <source>
        <dbReference type="ARBA" id="ARBA00022946"/>
    </source>
</evidence>
<gene>
    <name evidence="19" type="ORF">PSYICH_LOCUS11890</name>
</gene>
<dbReference type="GO" id="GO:0016887">
    <property type="term" value="F:ATP hydrolysis activity"/>
    <property type="evidence" value="ECO:0007669"/>
    <property type="project" value="InterPro"/>
</dbReference>
<dbReference type="InterPro" id="IPR037219">
    <property type="entry name" value="Peptidase_M41-like"/>
</dbReference>
<evidence type="ECO:0000256" key="3">
    <source>
        <dbReference type="ARBA" id="ARBA00010044"/>
    </source>
</evidence>
<comment type="subcellular location">
    <subcellularLocation>
        <location evidence="2">Membrane</location>
        <topology evidence="2">Multi-pass membrane protein</topology>
    </subcellularLocation>
</comment>
<dbReference type="PANTHER" id="PTHR43655">
    <property type="entry name" value="ATP-DEPENDENT PROTEASE"/>
    <property type="match status" value="1"/>
</dbReference>
<keyword evidence="20" id="KW-1185">Reference proteome</keyword>
<feature type="transmembrane region" description="Helical" evidence="17">
    <location>
        <begin position="112"/>
        <end position="130"/>
    </location>
</feature>
<dbReference type="Pfam" id="PF01434">
    <property type="entry name" value="Peptidase_M41"/>
    <property type="match status" value="1"/>
</dbReference>
<evidence type="ECO:0000256" key="13">
    <source>
        <dbReference type="ARBA" id="ARBA00022989"/>
    </source>
</evidence>
<dbReference type="SUPFAM" id="SSF140990">
    <property type="entry name" value="FtsH protease domain-like"/>
    <property type="match status" value="1"/>
</dbReference>
<evidence type="ECO:0000256" key="7">
    <source>
        <dbReference type="ARBA" id="ARBA00022723"/>
    </source>
</evidence>
<dbReference type="SUPFAM" id="SSF52540">
    <property type="entry name" value="P-loop containing nucleoside triphosphate hydrolases"/>
    <property type="match status" value="1"/>
</dbReference>
<evidence type="ECO:0000256" key="14">
    <source>
        <dbReference type="ARBA" id="ARBA00023049"/>
    </source>
</evidence>
<feature type="compositionally biased region" description="Basic and acidic residues" evidence="16">
    <location>
        <begin position="740"/>
        <end position="751"/>
    </location>
</feature>
<evidence type="ECO:0000259" key="18">
    <source>
        <dbReference type="SMART" id="SM00382"/>
    </source>
</evidence>
<dbReference type="InterPro" id="IPR050928">
    <property type="entry name" value="ATP-dep_Zn_Metalloprotease"/>
</dbReference>
<evidence type="ECO:0000256" key="4">
    <source>
        <dbReference type="ARBA" id="ARBA00010550"/>
    </source>
</evidence>
<evidence type="ECO:0000256" key="17">
    <source>
        <dbReference type="SAM" id="Phobius"/>
    </source>
</evidence>
<keyword evidence="6 17" id="KW-0812">Transmembrane</keyword>
<evidence type="ECO:0000313" key="19">
    <source>
        <dbReference type="EMBL" id="CAH1112642.1"/>
    </source>
</evidence>
<sequence>MCLLNLCFTLRNNFCHVFRNASSHSNFSSKLFQISTKHTKIINREYAAVQALIKRSGLQDLSQLSNSISSRQYHSSPKCYQQPGGGNPGDPKKPPDKDDEDKDKIPSLLAKAFLWMLTAYMFIAVLSLMFPNSNQPEVVRYVSWNEFLYQMLAKGEVEQIIVRPDIEIVTIVLQDGAIIKGKRVENRTYHMNVIDVNKFEDKLREAERRLGVTDGVPIIYERSTDTAGKLLISLLIVGLLISLLARSKSIRPPISMDSFTQLGRAKFTLIDPLKGQGKGVHFADVAGLREAKLEVMEFVDYLKRPEHYRSLGAKVPRGALLLGPPGCGKTMLAKAVSTESNVPFLSMNGSEFIEMIGGLGAARVRDLFKEARKRSPCIVYIDEIDAVGRKRSGKIGTESISGESEQTLNQLLVEMDGMASKEGVIMLASTNRADILDKALLRPGRFDRHILIDYPDMIERQQIFEQHLKGIHLEKPPETYSKRMAYLTPGFSGADIANVCNEAALHAARFKKPKVDKSDLEYAVERLVGGTEKRNHAMSPQEKRIIAYHESGHALVGWLLEHTDALLKVTIVPRTSLALGFAQYIPRDQKLYTKEELFDRMCMTLGGRAAEAMTFNKVTTGAQNDLEKVTKMAYAQVKEFGMNKSVGLLSFSEPENKEMGRRPYSKTLANLIDAEVRTLVGQAYRHTEQVLLTNKDKLEKLAEMLLIKETLNYDDVERLLGPPPFGEKKLIEPADFEESLRKDAGDYKENNDAGSTPATKL</sequence>
<organism evidence="19 20">
    <name type="scientific">Psylliodes chrysocephalus</name>
    <dbReference type="NCBI Taxonomy" id="3402493"/>
    <lineage>
        <taxon>Eukaryota</taxon>
        <taxon>Metazoa</taxon>
        <taxon>Ecdysozoa</taxon>
        <taxon>Arthropoda</taxon>
        <taxon>Hexapoda</taxon>
        <taxon>Insecta</taxon>
        <taxon>Pterygota</taxon>
        <taxon>Neoptera</taxon>
        <taxon>Endopterygota</taxon>
        <taxon>Coleoptera</taxon>
        <taxon>Polyphaga</taxon>
        <taxon>Cucujiformia</taxon>
        <taxon>Chrysomeloidea</taxon>
        <taxon>Chrysomelidae</taxon>
        <taxon>Galerucinae</taxon>
        <taxon>Alticini</taxon>
        <taxon>Psylliodes</taxon>
    </lineage>
</organism>
<dbReference type="Pfam" id="PF00004">
    <property type="entry name" value="AAA"/>
    <property type="match status" value="1"/>
</dbReference>
<dbReference type="AlphaFoldDB" id="A0A9P0GJ20"/>
<dbReference type="InterPro" id="IPR003593">
    <property type="entry name" value="AAA+_ATPase"/>
</dbReference>
<evidence type="ECO:0000256" key="10">
    <source>
        <dbReference type="ARBA" id="ARBA00022833"/>
    </source>
</evidence>
<dbReference type="InterPro" id="IPR027417">
    <property type="entry name" value="P-loop_NTPase"/>
</dbReference>
<dbReference type="Gene3D" id="3.40.50.300">
    <property type="entry name" value="P-loop containing nucleotide triphosphate hydrolases"/>
    <property type="match status" value="1"/>
</dbReference>
<evidence type="ECO:0000256" key="5">
    <source>
        <dbReference type="ARBA" id="ARBA00022670"/>
    </source>
</evidence>
<dbReference type="GO" id="GO:0005524">
    <property type="term" value="F:ATP binding"/>
    <property type="evidence" value="ECO:0007669"/>
    <property type="project" value="UniProtKB-KW"/>
</dbReference>
<evidence type="ECO:0000313" key="20">
    <source>
        <dbReference type="Proteomes" id="UP001153636"/>
    </source>
</evidence>
<dbReference type="Proteomes" id="UP001153636">
    <property type="component" value="Chromosome 6"/>
</dbReference>
<dbReference type="InterPro" id="IPR000642">
    <property type="entry name" value="Peptidase_M41"/>
</dbReference>
<keyword evidence="14" id="KW-0482">Metalloprotease</keyword>
<accession>A0A9P0GJ20</accession>
<keyword evidence="10" id="KW-0862">Zinc</keyword>
<keyword evidence="12" id="KW-0809">Transit peptide</keyword>
<keyword evidence="13 17" id="KW-1133">Transmembrane helix</keyword>
<comment type="cofactor">
    <cofactor evidence="1">
        <name>Zn(2+)</name>
        <dbReference type="ChEBI" id="CHEBI:29105"/>
    </cofactor>
</comment>
<dbReference type="InterPro" id="IPR011546">
    <property type="entry name" value="Pept_M41_FtsH_extracell"/>
</dbReference>
<feature type="transmembrane region" description="Helical" evidence="17">
    <location>
        <begin position="227"/>
        <end position="245"/>
    </location>
</feature>
<keyword evidence="7" id="KW-0479">Metal-binding</keyword>
<dbReference type="GO" id="GO:0004222">
    <property type="term" value="F:metalloendopeptidase activity"/>
    <property type="evidence" value="ECO:0007669"/>
    <property type="project" value="InterPro"/>
</dbReference>
<comment type="similarity">
    <text evidence="3">In the C-terminal section; belongs to the peptidase M41 family.</text>
</comment>
<dbReference type="InterPro" id="IPR041569">
    <property type="entry name" value="AAA_lid_3"/>
</dbReference>
<evidence type="ECO:0000256" key="6">
    <source>
        <dbReference type="ARBA" id="ARBA00022692"/>
    </source>
</evidence>
<dbReference type="FunFam" id="1.10.8.60:FF:000033">
    <property type="entry name" value="paraplegin isoform X1"/>
    <property type="match status" value="1"/>
</dbReference>
<dbReference type="FunFam" id="1.20.58.760:FF:000004">
    <property type="entry name" value="paraplegin isoform X1"/>
    <property type="match status" value="1"/>
</dbReference>
<feature type="region of interest" description="Disordered" evidence="16">
    <location>
        <begin position="740"/>
        <end position="761"/>
    </location>
</feature>
<dbReference type="EMBL" id="OV651818">
    <property type="protein sequence ID" value="CAH1112642.1"/>
    <property type="molecule type" value="Genomic_DNA"/>
</dbReference>
<dbReference type="PANTHER" id="PTHR43655:SF8">
    <property type="entry name" value="PARAPLEGIN"/>
    <property type="match status" value="1"/>
</dbReference>
<evidence type="ECO:0000256" key="15">
    <source>
        <dbReference type="ARBA" id="ARBA00023136"/>
    </source>
</evidence>
<evidence type="ECO:0000256" key="1">
    <source>
        <dbReference type="ARBA" id="ARBA00001947"/>
    </source>
</evidence>
<keyword evidence="8" id="KW-0547">Nucleotide-binding</keyword>
<dbReference type="InterPro" id="IPR005936">
    <property type="entry name" value="FtsH"/>
</dbReference>
<dbReference type="NCBIfam" id="TIGR01241">
    <property type="entry name" value="FtsH_fam"/>
    <property type="match status" value="1"/>
</dbReference>
<dbReference type="GO" id="GO:0005745">
    <property type="term" value="C:m-AAA complex"/>
    <property type="evidence" value="ECO:0007669"/>
    <property type="project" value="TreeGrafter"/>
</dbReference>
<dbReference type="Gene3D" id="3.40.1690.20">
    <property type="match status" value="1"/>
</dbReference>
<keyword evidence="5" id="KW-0645">Protease</keyword>
<proteinExistence type="inferred from homology"/>
<dbReference type="CDD" id="cd19501">
    <property type="entry name" value="RecA-like_FtsH"/>
    <property type="match status" value="1"/>
</dbReference>
<keyword evidence="9" id="KW-0378">Hydrolase</keyword>
<feature type="domain" description="AAA+ ATPase" evidence="18">
    <location>
        <begin position="315"/>
        <end position="456"/>
    </location>
</feature>
<protein>
    <recommendedName>
        <fullName evidence="18">AAA+ ATPase domain-containing protein</fullName>
    </recommendedName>
</protein>
<evidence type="ECO:0000256" key="8">
    <source>
        <dbReference type="ARBA" id="ARBA00022741"/>
    </source>
</evidence>
<feature type="compositionally biased region" description="Polar residues" evidence="16">
    <location>
        <begin position="70"/>
        <end position="79"/>
    </location>
</feature>
<dbReference type="Pfam" id="PF17862">
    <property type="entry name" value="AAA_lid_3"/>
    <property type="match status" value="1"/>
</dbReference>
<dbReference type="GO" id="GO:0004176">
    <property type="term" value="F:ATP-dependent peptidase activity"/>
    <property type="evidence" value="ECO:0007669"/>
    <property type="project" value="InterPro"/>
</dbReference>
<dbReference type="SMART" id="SM00382">
    <property type="entry name" value="AAA"/>
    <property type="match status" value="1"/>
</dbReference>
<evidence type="ECO:0000256" key="9">
    <source>
        <dbReference type="ARBA" id="ARBA00022801"/>
    </source>
</evidence>
<comment type="similarity">
    <text evidence="4">In the N-terminal section; belongs to the AAA ATPase family.</text>
</comment>
<dbReference type="Pfam" id="PF06480">
    <property type="entry name" value="FtsH_ext"/>
    <property type="match status" value="1"/>
</dbReference>
<dbReference type="Gene3D" id="1.20.58.760">
    <property type="entry name" value="Peptidase M41"/>
    <property type="match status" value="1"/>
</dbReference>
<reference evidence="19" key="1">
    <citation type="submission" date="2022-01" db="EMBL/GenBank/DDBJ databases">
        <authorList>
            <person name="King R."/>
        </authorList>
    </citation>
    <scope>NUCLEOTIDE SEQUENCE</scope>
</reference>
<name>A0A9P0GJ20_9CUCU</name>
<dbReference type="GO" id="GO:0008270">
    <property type="term" value="F:zinc ion binding"/>
    <property type="evidence" value="ECO:0007669"/>
    <property type="project" value="InterPro"/>
</dbReference>